<keyword evidence="10" id="KW-1185">Reference proteome</keyword>
<keyword evidence="4 7" id="KW-0133">Cell shape</keyword>
<keyword evidence="5 7" id="KW-0573">Peptidoglycan synthesis</keyword>
<keyword evidence="6 7" id="KW-0961">Cell wall biogenesis/degradation</keyword>
<evidence type="ECO:0000256" key="4">
    <source>
        <dbReference type="ARBA" id="ARBA00022960"/>
    </source>
</evidence>
<comment type="similarity">
    <text evidence="2">Belongs to the YkuD family.</text>
</comment>
<dbReference type="Proteomes" id="UP000033519">
    <property type="component" value="Unassembled WGS sequence"/>
</dbReference>
<sequence>MLRKTRRDKAMVINALRTLALLLVVTALAGCQFAGNNRGNVPLPKALVERMAAIGSSPAEPMMIRVYKESSELEVWKRTRGGQYALLKSYPICKWSGTLGPKVREGDYQSPEGFYDVTPFLLNPKSSYELSFNVGFPNKFDSALSRTGSYLMIHGDCLSVGCYAMTDEGIREIYAMARETFKGGNSAFQLQLLPFRMTEANLSTHAASPHAAFWRDLKVGTDAFDQTKQPPAWDVCEQRYVFNLNDPRTAPLDPNGACPVAPFSTLAAL</sequence>
<dbReference type="PROSITE" id="PS52029">
    <property type="entry name" value="LD_TPASE"/>
    <property type="match status" value="1"/>
</dbReference>
<dbReference type="PANTHER" id="PTHR36699:SF1">
    <property type="entry name" value="L,D-TRANSPEPTIDASE YAFK-RELATED"/>
    <property type="match status" value="1"/>
</dbReference>
<dbReference type="InterPro" id="IPR005490">
    <property type="entry name" value="LD_TPept_cat_dom"/>
</dbReference>
<feature type="domain" description="L,D-TPase catalytic" evidence="8">
    <location>
        <begin position="62"/>
        <end position="193"/>
    </location>
</feature>
<accession>A0ABR5E3J8</accession>
<dbReference type="EMBL" id="LAPV01000009">
    <property type="protein sequence ID" value="KKC34834.1"/>
    <property type="molecule type" value="Genomic_DNA"/>
</dbReference>
<reference evidence="9 10" key="1">
    <citation type="submission" date="2015-03" db="EMBL/GenBank/DDBJ databases">
        <authorList>
            <person name="Lepp D."/>
            <person name="Hassan Y.I."/>
            <person name="Li X.-Z."/>
            <person name="Zhou T."/>
        </authorList>
    </citation>
    <scope>NUCLEOTIDE SEQUENCE [LARGE SCALE GENOMIC DNA]</scope>
    <source>
        <strain evidence="9 10">Cr7-05</strain>
    </source>
</reference>
<dbReference type="CDD" id="cd16913">
    <property type="entry name" value="YkuD_like"/>
    <property type="match status" value="1"/>
</dbReference>
<dbReference type="SUPFAM" id="SSF141523">
    <property type="entry name" value="L,D-transpeptidase catalytic domain-like"/>
    <property type="match status" value="1"/>
</dbReference>
<gene>
    <name evidence="9" type="ORF">WH91_00985</name>
</gene>
<evidence type="ECO:0000256" key="6">
    <source>
        <dbReference type="ARBA" id="ARBA00023316"/>
    </source>
</evidence>
<evidence type="ECO:0000313" key="9">
    <source>
        <dbReference type="EMBL" id="KKC34834.1"/>
    </source>
</evidence>
<evidence type="ECO:0000313" key="10">
    <source>
        <dbReference type="Proteomes" id="UP000033519"/>
    </source>
</evidence>
<evidence type="ECO:0000256" key="1">
    <source>
        <dbReference type="ARBA" id="ARBA00004752"/>
    </source>
</evidence>
<name>A0ABR5E3J8_9HYPH</name>
<protein>
    <submittedName>
        <fullName evidence="9">Lipoprotein</fullName>
    </submittedName>
</protein>
<organism evidence="9 10">
    <name type="scientific">Devosia psychrophila</name>
    <dbReference type="NCBI Taxonomy" id="728005"/>
    <lineage>
        <taxon>Bacteria</taxon>
        <taxon>Pseudomonadati</taxon>
        <taxon>Pseudomonadota</taxon>
        <taxon>Alphaproteobacteria</taxon>
        <taxon>Hyphomicrobiales</taxon>
        <taxon>Devosiaceae</taxon>
        <taxon>Devosia</taxon>
    </lineage>
</organism>
<dbReference type="InterPro" id="IPR038063">
    <property type="entry name" value="Transpep_catalytic_dom"/>
</dbReference>
<feature type="active site" description="Proton donor/acceptor" evidence="7">
    <location>
        <position position="154"/>
    </location>
</feature>
<proteinExistence type="inferred from homology"/>
<keyword evidence="9" id="KW-0449">Lipoprotein</keyword>
<evidence type="ECO:0000256" key="3">
    <source>
        <dbReference type="ARBA" id="ARBA00022679"/>
    </source>
</evidence>
<dbReference type="PANTHER" id="PTHR36699">
    <property type="entry name" value="LD-TRANSPEPTIDASE"/>
    <property type="match status" value="1"/>
</dbReference>
<comment type="pathway">
    <text evidence="1 7">Cell wall biogenesis; peptidoglycan biosynthesis.</text>
</comment>
<comment type="caution">
    <text evidence="9">The sequence shown here is derived from an EMBL/GenBank/DDBJ whole genome shotgun (WGS) entry which is preliminary data.</text>
</comment>
<evidence type="ECO:0000256" key="7">
    <source>
        <dbReference type="PROSITE-ProRule" id="PRU01373"/>
    </source>
</evidence>
<evidence type="ECO:0000256" key="2">
    <source>
        <dbReference type="ARBA" id="ARBA00005992"/>
    </source>
</evidence>
<evidence type="ECO:0000256" key="5">
    <source>
        <dbReference type="ARBA" id="ARBA00022984"/>
    </source>
</evidence>
<feature type="active site" description="Nucleophile" evidence="7">
    <location>
        <position position="162"/>
    </location>
</feature>
<dbReference type="PROSITE" id="PS51257">
    <property type="entry name" value="PROKAR_LIPOPROTEIN"/>
    <property type="match status" value="1"/>
</dbReference>
<keyword evidence="3" id="KW-0808">Transferase</keyword>
<evidence type="ECO:0000259" key="8">
    <source>
        <dbReference type="PROSITE" id="PS52029"/>
    </source>
</evidence>